<evidence type="ECO:0000256" key="1">
    <source>
        <dbReference type="SAM" id="MobiDB-lite"/>
    </source>
</evidence>
<dbReference type="InterPro" id="IPR006683">
    <property type="entry name" value="Thioestr_dom"/>
</dbReference>
<evidence type="ECO:0000313" key="4">
    <source>
        <dbReference type="Proteomes" id="UP000698028"/>
    </source>
</evidence>
<reference evidence="3 4" key="1">
    <citation type="submission" date="2021-07" db="EMBL/GenBank/DDBJ databases">
        <title>The draft genome sequence of Sphingomicrobium sp. B8.</title>
        <authorList>
            <person name="Mu L."/>
        </authorList>
    </citation>
    <scope>NUCLEOTIDE SEQUENCE [LARGE SCALE GENOMIC DNA]</scope>
    <source>
        <strain evidence="3 4">B8</strain>
    </source>
</reference>
<dbReference type="InterPro" id="IPR003736">
    <property type="entry name" value="PAAI_dom"/>
</dbReference>
<dbReference type="RefSeq" id="WP_218632430.1">
    <property type="nucleotide sequence ID" value="NZ_JAHVAH010000001.1"/>
</dbReference>
<gene>
    <name evidence="3" type="ORF">KTQ36_03880</name>
</gene>
<keyword evidence="4" id="KW-1185">Reference proteome</keyword>
<dbReference type="NCBIfam" id="TIGR00369">
    <property type="entry name" value="unchar_dom_1"/>
    <property type="match status" value="1"/>
</dbReference>
<protein>
    <submittedName>
        <fullName evidence="3">PaaI family thioesterase</fullName>
    </submittedName>
</protein>
<dbReference type="Proteomes" id="UP000698028">
    <property type="component" value="Unassembled WGS sequence"/>
</dbReference>
<dbReference type="EMBL" id="JAHVAH010000001">
    <property type="protein sequence ID" value="MBW0144433.1"/>
    <property type="molecule type" value="Genomic_DNA"/>
</dbReference>
<feature type="compositionally biased region" description="Acidic residues" evidence="1">
    <location>
        <begin position="1"/>
        <end position="12"/>
    </location>
</feature>
<feature type="domain" description="Thioesterase" evidence="2">
    <location>
        <begin position="71"/>
        <end position="129"/>
    </location>
</feature>
<sequence>MTSEDDQNMAESEENRPGGAVPDPDNPGWLCWPHIPPEKFAAQIGVLSFKPEGEGQARVRMQVEDRHMNPGGSIHGGAVMSFIDMALFAGGRCAGMAEGHYVTLEMSTRFLKRGSAGKPLDAVVRINRQTPGGLVFIAGHCEQDGEPCYDFHGTLKRVRDPRDKK</sequence>
<name>A0ABS6V4F1_9SPHN</name>
<comment type="caution">
    <text evidence="3">The sequence shown here is derived from an EMBL/GenBank/DDBJ whole genome shotgun (WGS) entry which is preliminary data.</text>
</comment>
<organism evidence="3 4">
    <name type="scientific">Sphingomicrobium clamense</name>
    <dbReference type="NCBI Taxonomy" id="2851013"/>
    <lineage>
        <taxon>Bacteria</taxon>
        <taxon>Pseudomonadati</taxon>
        <taxon>Pseudomonadota</taxon>
        <taxon>Alphaproteobacteria</taxon>
        <taxon>Sphingomonadales</taxon>
        <taxon>Sphingomonadaceae</taxon>
        <taxon>Sphingomicrobium</taxon>
    </lineage>
</organism>
<accession>A0ABS6V4F1</accession>
<dbReference type="CDD" id="cd03443">
    <property type="entry name" value="PaaI_thioesterase"/>
    <property type="match status" value="1"/>
</dbReference>
<evidence type="ECO:0000313" key="3">
    <source>
        <dbReference type="EMBL" id="MBW0144433.1"/>
    </source>
</evidence>
<feature type="region of interest" description="Disordered" evidence="1">
    <location>
        <begin position="1"/>
        <end position="29"/>
    </location>
</feature>
<evidence type="ECO:0000259" key="2">
    <source>
        <dbReference type="Pfam" id="PF03061"/>
    </source>
</evidence>
<proteinExistence type="predicted"/>
<dbReference type="Pfam" id="PF03061">
    <property type="entry name" value="4HBT"/>
    <property type="match status" value="1"/>
</dbReference>